<dbReference type="EMBL" id="JAPWTJ010000413">
    <property type="protein sequence ID" value="KAJ8978646.1"/>
    <property type="molecule type" value="Genomic_DNA"/>
</dbReference>
<name>A0ABQ9JKB5_9CUCU</name>
<feature type="transmembrane region" description="Helical" evidence="1">
    <location>
        <begin position="305"/>
        <end position="327"/>
    </location>
</feature>
<accession>A0ABQ9JKB5</accession>
<evidence type="ECO:0008006" key="5">
    <source>
        <dbReference type="Google" id="ProtNLM"/>
    </source>
</evidence>
<protein>
    <recommendedName>
        <fullName evidence="5">Allorecognition 2</fullName>
    </recommendedName>
</protein>
<dbReference type="PANTHER" id="PTHR11861">
    <property type="entry name" value="MELANOCYTE PROTEIN PMEL 17-RELATED"/>
    <property type="match status" value="1"/>
</dbReference>
<comment type="caution">
    <text evidence="3">The sequence shown here is derived from an EMBL/GenBank/DDBJ whole genome shotgun (WGS) entry which is preliminary data.</text>
</comment>
<feature type="signal peptide" evidence="2">
    <location>
        <begin position="1"/>
        <end position="19"/>
    </location>
</feature>
<dbReference type="PANTHER" id="PTHR11861:SF8">
    <property type="entry name" value="PKD DOMAIN-CONTAINING PROTEIN"/>
    <property type="match status" value="1"/>
</dbReference>
<keyword evidence="4" id="KW-1185">Reference proteome</keyword>
<gene>
    <name evidence="3" type="ORF">NQ317_002283</name>
</gene>
<evidence type="ECO:0000313" key="4">
    <source>
        <dbReference type="Proteomes" id="UP001162164"/>
    </source>
</evidence>
<feature type="chain" id="PRO_5047169110" description="Allorecognition 2" evidence="2">
    <location>
        <begin position="20"/>
        <end position="363"/>
    </location>
</feature>
<reference evidence="3" key="1">
    <citation type="journal article" date="2023" name="Insect Mol. Biol.">
        <title>Genome sequencing provides insights into the evolution of gene families encoding plant cell wall-degrading enzymes in longhorned beetles.</title>
        <authorList>
            <person name="Shin N.R."/>
            <person name="Okamura Y."/>
            <person name="Kirsch R."/>
            <person name="Pauchet Y."/>
        </authorList>
    </citation>
    <scope>NUCLEOTIDE SEQUENCE</scope>
    <source>
        <strain evidence="3">MMC_N1</strain>
    </source>
</reference>
<keyword evidence="1" id="KW-1133">Transmembrane helix</keyword>
<keyword evidence="1" id="KW-0472">Membrane</keyword>
<proteinExistence type="predicted"/>
<sequence length="363" mass="41138">MLKQEILLILFLVVFSVDSIYVQLINDGPIVKGGTIHFYATVFEGNQPSTGAFKYEWEDNAINMHTRQSPMQNSTDQWTVTYEADKYPIGSYIVQVSVKTCVISEIICYEVGSSRPSFNITGTLNGNMALQQKNETIETNFVSNMDTVIHEIVLKQSDKDYIDKAPTVLTYWFMIVNGTLVPYNVSLPYICNGSVVTSGSVKAFGFFRKRVKVKAPVSNVNVTGEQLDTARGPPLFYKGAYNYTKNETCFRYKELDNNCEFPIQRYLAYNKSTVLIIIKNEVSKVITPVAVTVYKVKKQAQLSVIVVPVSFSLVAVVLIVFGIAYYIQNRSRFLIEVADFNFGQQYSDMEYKTFSERLRESIT</sequence>
<evidence type="ECO:0000256" key="2">
    <source>
        <dbReference type="SAM" id="SignalP"/>
    </source>
</evidence>
<keyword evidence="1" id="KW-0812">Transmembrane</keyword>
<dbReference type="Proteomes" id="UP001162164">
    <property type="component" value="Unassembled WGS sequence"/>
</dbReference>
<evidence type="ECO:0000256" key="1">
    <source>
        <dbReference type="SAM" id="Phobius"/>
    </source>
</evidence>
<keyword evidence="2" id="KW-0732">Signal</keyword>
<evidence type="ECO:0000313" key="3">
    <source>
        <dbReference type="EMBL" id="KAJ8978646.1"/>
    </source>
</evidence>
<organism evidence="3 4">
    <name type="scientific">Molorchus minor</name>
    <dbReference type="NCBI Taxonomy" id="1323400"/>
    <lineage>
        <taxon>Eukaryota</taxon>
        <taxon>Metazoa</taxon>
        <taxon>Ecdysozoa</taxon>
        <taxon>Arthropoda</taxon>
        <taxon>Hexapoda</taxon>
        <taxon>Insecta</taxon>
        <taxon>Pterygota</taxon>
        <taxon>Neoptera</taxon>
        <taxon>Endopterygota</taxon>
        <taxon>Coleoptera</taxon>
        <taxon>Polyphaga</taxon>
        <taxon>Cucujiformia</taxon>
        <taxon>Chrysomeloidea</taxon>
        <taxon>Cerambycidae</taxon>
        <taxon>Lamiinae</taxon>
        <taxon>Monochamini</taxon>
        <taxon>Molorchus</taxon>
    </lineage>
</organism>
<dbReference type="InterPro" id="IPR045219">
    <property type="entry name" value="PKAT"/>
</dbReference>